<gene>
    <name evidence="1" type="ORF">KFZ77_01440</name>
</gene>
<dbReference type="RefSeq" id="WP_264385261.1">
    <property type="nucleotide sequence ID" value="NZ_CP074352.1"/>
</dbReference>
<evidence type="ECO:0000313" key="2">
    <source>
        <dbReference type="Proteomes" id="UP001156318"/>
    </source>
</evidence>
<dbReference type="Proteomes" id="UP001156318">
    <property type="component" value="Chromosome"/>
</dbReference>
<evidence type="ECO:0000313" key="1">
    <source>
        <dbReference type="EMBL" id="UYU32212.1"/>
    </source>
</evidence>
<keyword evidence="2" id="KW-1185">Reference proteome</keyword>
<organism evidence="1 2">
    <name type="scientific">Siccibacter colletis</name>
    <dbReference type="NCBI Taxonomy" id="1505757"/>
    <lineage>
        <taxon>Bacteria</taxon>
        <taxon>Pseudomonadati</taxon>
        <taxon>Pseudomonadota</taxon>
        <taxon>Gammaproteobacteria</taxon>
        <taxon>Enterobacterales</taxon>
        <taxon>Enterobacteriaceae</taxon>
        <taxon>Siccibacter</taxon>
    </lineage>
</organism>
<dbReference type="Pfam" id="PF05137">
    <property type="entry name" value="PilN"/>
    <property type="match status" value="1"/>
</dbReference>
<name>A0ABY6JEG6_9ENTR</name>
<reference evidence="1 2" key="1">
    <citation type="submission" date="2021-05" db="EMBL/GenBank/DDBJ databases">
        <title>Isolation, identification, and the growth promoting effects of Pantoea dispersa strain YSD J2 from the aboveground leaves of Cyperus esculentus L.Var. Sativus.</title>
        <authorList>
            <person name="Wang S."/>
            <person name="Tang X.M."/>
            <person name="Huang Y.N."/>
        </authorList>
    </citation>
    <scope>NUCLEOTIDE SEQUENCE [LARGE SCALE GENOMIC DNA]</scope>
    <source>
        <strain evidence="2">YSD YN2</strain>
    </source>
</reference>
<dbReference type="InterPro" id="IPR007813">
    <property type="entry name" value="PilN"/>
</dbReference>
<protein>
    <submittedName>
        <fullName evidence="1">PilN domain-containing protein</fullName>
    </submittedName>
</protein>
<sequence>MIGSQLIAPAVALSLRVNSENEALRHWQHSETALKPLLDERLRTVSALAAEVKSKEAAIQRQAARLAENQRWKTRLDQLASTIPDSVWLTQLQFSTGAITAIGNALNADGLSAFSSRLWPAPGFHQPRVGAVSRNAQGHAVFTLRWPTEVNDASVH</sequence>
<accession>A0ABY6JEG6</accession>
<proteinExistence type="predicted"/>
<dbReference type="EMBL" id="CP074352">
    <property type="protein sequence ID" value="UYU32212.1"/>
    <property type="molecule type" value="Genomic_DNA"/>
</dbReference>